<gene>
    <name evidence="2" type="ORF">P7H46_13395</name>
</gene>
<keyword evidence="1" id="KW-1133">Transmembrane helix</keyword>
<evidence type="ECO:0000256" key="1">
    <source>
        <dbReference type="SAM" id="Phobius"/>
    </source>
</evidence>
<feature type="transmembrane region" description="Helical" evidence="1">
    <location>
        <begin position="7"/>
        <end position="26"/>
    </location>
</feature>
<name>A0ABU3FM44_9ENTE</name>
<organism evidence="2 3">
    <name type="scientific">Enterococcus pseudoavium</name>
    <dbReference type="NCBI Taxonomy" id="44007"/>
    <lineage>
        <taxon>Bacteria</taxon>
        <taxon>Bacillati</taxon>
        <taxon>Bacillota</taxon>
        <taxon>Bacilli</taxon>
        <taxon>Lactobacillales</taxon>
        <taxon>Enterococcaceae</taxon>
        <taxon>Enterococcus</taxon>
    </lineage>
</organism>
<protein>
    <recommendedName>
        <fullName evidence="4">Holin</fullName>
    </recommendedName>
</protein>
<comment type="caution">
    <text evidence="2">The sequence shown here is derived from an EMBL/GenBank/DDBJ whole genome shotgun (WGS) entry which is preliminary data.</text>
</comment>
<keyword evidence="1" id="KW-0812">Transmembrane</keyword>
<accession>A0ABU3FM44</accession>
<evidence type="ECO:0008006" key="4">
    <source>
        <dbReference type="Google" id="ProtNLM"/>
    </source>
</evidence>
<keyword evidence="3" id="KW-1185">Reference proteome</keyword>
<sequence length="54" mass="5840">MENYKNWLPTLCVVSAITAINVFLGLNPFSMVIATACVCLIAHVVFKGLSGLKK</sequence>
<feature type="transmembrane region" description="Helical" evidence="1">
    <location>
        <begin position="32"/>
        <end position="49"/>
    </location>
</feature>
<evidence type="ECO:0000313" key="2">
    <source>
        <dbReference type="EMBL" id="MDT2771810.1"/>
    </source>
</evidence>
<proteinExistence type="predicted"/>
<dbReference type="EMBL" id="JARQAZ010000014">
    <property type="protein sequence ID" value="MDT2771810.1"/>
    <property type="molecule type" value="Genomic_DNA"/>
</dbReference>
<keyword evidence="1" id="KW-0472">Membrane</keyword>
<reference evidence="2 3" key="1">
    <citation type="submission" date="2023-03" db="EMBL/GenBank/DDBJ databases">
        <authorList>
            <person name="Shen W."/>
            <person name="Cai J."/>
        </authorList>
    </citation>
    <scope>NUCLEOTIDE SEQUENCE [LARGE SCALE GENOMIC DNA]</scope>
    <source>
        <strain evidence="2 3">Y59</strain>
    </source>
</reference>
<dbReference type="RefSeq" id="WP_311816163.1">
    <property type="nucleotide sequence ID" value="NZ_JARQAZ010000014.1"/>
</dbReference>
<evidence type="ECO:0000313" key="3">
    <source>
        <dbReference type="Proteomes" id="UP001269061"/>
    </source>
</evidence>
<dbReference type="Proteomes" id="UP001269061">
    <property type="component" value="Unassembled WGS sequence"/>
</dbReference>